<dbReference type="RefSeq" id="WP_035904306.1">
    <property type="nucleotide sequence ID" value="NZ_AVPK01000004.1"/>
</dbReference>
<dbReference type="PROSITE" id="PS51318">
    <property type="entry name" value="TAT"/>
    <property type="match status" value="1"/>
</dbReference>
<protein>
    <recommendedName>
        <fullName evidence="3">Phosphatase</fullName>
    </recommendedName>
</protein>
<dbReference type="InterPro" id="IPR008557">
    <property type="entry name" value="PhoX"/>
</dbReference>
<proteinExistence type="predicted"/>
<reference evidence="1 2" key="1">
    <citation type="submission" date="2013-08" db="EMBL/GenBank/DDBJ databases">
        <title>The genome sequence of Knoellia subterranea.</title>
        <authorList>
            <person name="Zhu W."/>
            <person name="Wang G."/>
        </authorList>
    </citation>
    <scope>NUCLEOTIDE SEQUENCE [LARGE SCALE GENOMIC DNA]</scope>
    <source>
        <strain evidence="1 2">KCTC 19937</strain>
    </source>
</reference>
<gene>
    <name evidence="1" type="ORF">N803_12615</name>
</gene>
<dbReference type="eggNOG" id="COG3211">
    <property type="taxonomic scope" value="Bacteria"/>
</dbReference>
<keyword evidence="2" id="KW-1185">Reference proteome</keyword>
<dbReference type="InterPro" id="IPR006311">
    <property type="entry name" value="TAT_signal"/>
</dbReference>
<dbReference type="Pfam" id="PF05787">
    <property type="entry name" value="PhoX"/>
    <property type="match status" value="2"/>
</dbReference>
<dbReference type="EMBL" id="AVPK01000004">
    <property type="protein sequence ID" value="KGN37897.1"/>
    <property type="molecule type" value="Genomic_DNA"/>
</dbReference>
<evidence type="ECO:0008006" key="3">
    <source>
        <dbReference type="Google" id="ProtNLM"/>
    </source>
</evidence>
<dbReference type="AlphaFoldDB" id="A0A0A0JPB8"/>
<dbReference type="PANTHER" id="PTHR35399:SF4">
    <property type="entry name" value="MEMBRANE PROTEIN"/>
    <property type="match status" value="1"/>
</dbReference>
<sequence length="498" mass="52842">MAVDDLSIERRTVLKGAAVAAGATALAGPFQGLVAGPAGAAPVGALGGPAFRGLRPTPDLRDGKVRLHLPEGFSYRSFHDTETPVTLDDGTNLPGRHDGMGAFEGPDGAITLIRNHEVNNPGPAFGPAGSPTYDPMARGGCTHIDVDGEGNVQAAWTAISGTMMNCSGGQMPWGAWVTCEETVNGPDVGPDFTGAPNLALTKPHGFVFEVPTDGTATATPITKAGRFPHEAVSFDPREGRLYLTEDNFAFPSGFYRYTPATNPMESGHLDNDGTLQMLAIKGRPNAHLEGHQKKGVVYDVEWVDIADPDPTFPYAPGETAPTTNDEALQHVGGQGRALGAAGFSRLEGQIYDNGVVYFTSTQGGGDPETGDELINGYGNGFGQVWAYDARSEKLRLVYQSPGKQTFDFPDNITVSDTGTLVVCEDSNQDNYLRGLNRGGQLWDIALNRAESARTGLPRYDDEFAGSTFSPDGKTLFVNIQASAGMTFAIWGPWERIGV</sequence>
<dbReference type="Proteomes" id="UP000030011">
    <property type="component" value="Unassembled WGS sequence"/>
</dbReference>
<dbReference type="OrthoDB" id="5169219at2"/>
<dbReference type="STRING" id="1385521.N803_12615"/>
<evidence type="ECO:0000313" key="1">
    <source>
        <dbReference type="EMBL" id="KGN37897.1"/>
    </source>
</evidence>
<name>A0A0A0JPB8_9MICO</name>
<dbReference type="SUPFAM" id="SSF63829">
    <property type="entry name" value="Calcium-dependent phosphotriesterase"/>
    <property type="match status" value="1"/>
</dbReference>
<accession>A0A0A0JPB8</accession>
<dbReference type="PANTHER" id="PTHR35399">
    <property type="entry name" value="SLR8030 PROTEIN"/>
    <property type="match status" value="1"/>
</dbReference>
<organism evidence="1 2">
    <name type="scientific">Knoellia subterranea KCTC 19937</name>
    <dbReference type="NCBI Taxonomy" id="1385521"/>
    <lineage>
        <taxon>Bacteria</taxon>
        <taxon>Bacillati</taxon>
        <taxon>Actinomycetota</taxon>
        <taxon>Actinomycetes</taxon>
        <taxon>Micrococcales</taxon>
        <taxon>Intrasporangiaceae</taxon>
        <taxon>Knoellia</taxon>
    </lineage>
</organism>
<comment type="caution">
    <text evidence="1">The sequence shown here is derived from an EMBL/GenBank/DDBJ whole genome shotgun (WGS) entry which is preliminary data.</text>
</comment>
<evidence type="ECO:0000313" key="2">
    <source>
        <dbReference type="Proteomes" id="UP000030011"/>
    </source>
</evidence>